<comment type="caution">
    <text evidence="3">The sequence shown here is derived from an EMBL/GenBank/DDBJ whole genome shotgun (WGS) entry which is preliminary data.</text>
</comment>
<evidence type="ECO:0000313" key="4">
    <source>
        <dbReference type="Proteomes" id="UP001604336"/>
    </source>
</evidence>
<accession>A0ABD1QY06</accession>
<evidence type="ECO:0000313" key="3">
    <source>
        <dbReference type="EMBL" id="KAL2481092.1"/>
    </source>
</evidence>
<dbReference type="InterPro" id="IPR002885">
    <property type="entry name" value="PPR_rpt"/>
</dbReference>
<dbReference type="AlphaFoldDB" id="A0ABD1QY06"/>
<protein>
    <submittedName>
        <fullName evidence="3">Pentatricopeptide repeat-containing protein</fullName>
    </submittedName>
</protein>
<keyword evidence="1" id="KW-0677">Repeat</keyword>
<dbReference type="NCBIfam" id="TIGR00756">
    <property type="entry name" value="PPR"/>
    <property type="match status" value="1"/>
</dbReference>
<dbReference type="Gene3D" id="1.25.40.10">
    <property type="entry name" value="Tetratricopeptide repeat domain"/>
    <property type="match status" value="1"/>
</dbReference>
<feature type="repeat" description="PPR" evidence="2">
    <location>
        <begin position="16"/>
        <end position="50"/>
    </location>
</feature>
<organism evidence="3 4">
    <name type="scientific">Abeliophyllum distichum</name>
    <dbReference type="NCBI Taxonomy" id="126358"/>
    <lineage>
        <taxon>Eukaryota</taxon>
        <taxon>Viridiplantae</taxon>
        <taxon>Streptophyta</taxon>
        <taxon>Embryophyta</taxon>
        <taxon>Tracheophyta</taxon>
        <taxon>Spermatophyta</taxon>
        <taxon>Magnoliopsida</taxon>
        <taxon>eudicotyledons</taxon>
        <taxon>Gunneridae</taxon>
        <taxon>Pentapetalae</taxon>
        <taxon>asterids</taxon>
        <taxon>lamiids</taxon>
        <taxon>Lamiales</taxon>
        <taxon>Oleaceae</taxon>
        <taxon>Forsythieae</taxon>
        <taxon>Abeliophyllum</taxon>
    </lineage>
</organism>
<gene>
    <name evidence="3" type="ORF">Adt_34058</name>
</gene>
<dbReference type="PANTHER" id="PTHR47926">
    <property type="entry name" value="PENTATRICOPEPTIDE REPEAT-CONTAINING PROTEIN"/>
    <property type="match status" value="1"/>
</dbReference>
<dbReference type="InterPro" id="IPR046960">
    <property type="entry name" value="PPR_At4g14850-like_plant"/>
</dbReference>
<dbReference type="Proteomes" id="UP001604336">
    <property type="component" value="Unassembled WGS sequence"/>
</dbReference>
<proteinExistence type="predicted"/>
<keyword evidence="4" id="KW-1185">Reference proteome</keyword>
<dbReference type="EMBL" id="JBFOLK010000010">
    <property type="protein sequence ID" value="KAL2481092.1"/>
    <property type="molecule type" value="Genomic_DNA"/>
</dbReference>
<sequence>MLKDSDEIFEGMPVKDLVSWNSMISEYVLAGDGRSSLMCFNKIQADGLKPNRFSIISALGACALGHFLLNREEIHCQVIGRRFQLDLMIQTSLIDHLEGCWIPRDMRLCY</sequence>
<dbReference type="PANTHER" id="PTHR47926:SF452">
    <property type="entry name" value="PENTATRICOPEPTIDE REPEAT-CONTAINING PROTEIN"/>
    <property type="match status" value="1"/>
</dbReference>
<dbReference type="InterPro" id="IPR011990">
    <property type="entry name" value="TPR-like_helical_dom_sf"/>
</dbReference>
<name>A0ABD1QY06_9LAMI</name>
<evidence type="ECO:0000256" key="2">
    <source>
        <dbReference type="PROSITE-ProRule" id="PRU00708"/>
    </source>
</evidence>
<reference evidence="4" key="1">
    <citation type="submission" date="2024-07" db="EMBL/GenBank/DDBJ databases">
        <title>Two chromosome-level genome assemblies of Korean endemic species Abeliophyllum distichum and Forsythia ovata (Oleaceae).</title>
        <authorList>
            <person name="Jang H."/>
        </authorList>
    </citation>
    <scope>NUCLEOTIDE SEQUENCE [LARGE SCALE GENOMIC DNA]</scope>
</reference>
<dbReference type="PROSITE" id="PS51375">
    <property type="entry name" value="PPR"/>
    <property type="match status" value="1"/>
</dbReference>
<evidence type="ECO:0000256" key="1">
    <source>
        <dbReference type="ARBA" id="ARBA00022737"/>
    </source>
</evidence>